<keyword evidence="7" id="KW-0436">Ligase</keyword>
<dbReference type="Pfam" id="PF00501">
    <property type="entry name" value="AMP-binding"/>
    <property type="match status" value="2"/>
</dbReference>
<feature type="domain" description="Carrier" evidence="10">
    <location>
        <begin position="2105"/>
        <end position="2180"/>
    </location>
</feature>
<dbReference type="Pfam" id="PF00668">
    <property type="entry name" value="Condensation"/>
    <property type="match status" value="2"/>
</dbReference>
<dbReference type="GO" id="GO:0031177">
    <property type="term" value="F:phosphopantetheine binding"/>
    <property type="evidence" value="ECO:0007669"/>
    <property type="project" value="InterPro"/>
</dbReference>
<evidence type="ECO:0000313" key="12">
    <source>
        <dbReference type="Proteomes" id="UP000572635"/>
    </source>
</evidence>
<dbReference type="InterPro" id="IPR036736">
    <property type="entry name" value="ACP-like_sf"/>
</dbReference>
<comment type="caution">
    <text evidence="11">The sequence shown here is derived from an EMBL/GenBank/DDBJ whole genome shotgun (WGS) entry which is preliminary data.</text>
</comment>
<evidence type="ECO:0000256" key="4">
    <source>
        <dbReference type="ARBA" id="ARBA00016743"/>
    </source>
</evidence>
<dbReference type="InterPro" id="IPR045851">
    <property type="entry name" value="AMP-bd_C_sf"/>
</dbReference>
<dbReference type="PANTHER" id="PTHR45527:SF10">
    <property type="entry name" value="PYOCHELIN SYNTHASE PCHF"/>
    <property type="match status" value="1"/>
</dbReference>
<dbReference type="Gene3D" id="3.40.50.12780">
    <property type="entry name" value="N-terminal domain of ligase-like"/>
    <property type="match status" value="2"/>
</dbReference>
<accession>A0A7W8QTE4</accession>
<dbReference type="NCBIfam" id="TIGR01733">
    <property type="entry name" value="AA-adenyl-dom"/>
    <property type="match status" value="2"/>
</dbReference>
<dbReference type="InterPro" id="IPR009081">
    <property type="entry name" value="PP-bd_ACP"/>
</dbReference>
<dbReference type="PROSITE" id="PS00012">
    <property type="entry name" value="PHOSPHOPANTETHEINE"/>
    <property type="match status" value="1"/>
</dbReference>
<dbReference type="InterPro" id="IPR020806">
    <property type="entry name" value="PKS_PP-bd"/>
</dbReference>
<dbReference type="SUPFAM" id="SSF52777">
    <property type="entry name" value="CoA-dependent acyltransferases"/>
    <property type="match status" value="4"/>
</dbReference>
<evidence type="ECO:0000313" key="11">
    <source>
        <dbReference type="EMBL" id="MBB5436189.1"/>
    </source>
</evidence>
<reference evidence="11 12" key="1">
    <citation type="submission" date="2020-08" db="EMBL/GenBank/DDBJ databases">
        <title>Sequencing the genomes of 1000 actinobacteria strains.</title>
        <authorList>
            <person name="Klenk H.-P."/>
        </authorList>
    </citation>
    <scope>NUCLEOTIDE SEQUENCE [LARGE SCALE GENOMIC DNA]</scope>
    <source>
        <strain evidence="11 12">DSM 44551</strain>
    </source>
</reference>
<dbReference type="GO" id="GO:0043041">
    <property type="term" value="P:amino acid activation for nonribosomal peptide biosynthetic process"/>
    <property type="evidence" value="ECO:0007669"/>
    <property type="project" value="TreeGrafter"/>
</dbReference>
<comment type="pathway">
    <text evidence="2">Siderophore biosynthesis; mycobactin biosynthesis.</text>
</comment>
<feature type="region of interest" description="Disordered" evidence="9">
    <location>
        <begin position="524"/>
        <end position="554"/>
    </location>
</feature>
<comment type="cofactor">
    <cofactor evidence="1">
        <name>pantetheine 4'-phosphate</name>
        <dbReference type="ChEBI" id="CHEBI:47942"/>
    </cofactor>
</comment>
<dbReference type="Gene3D" id="3.30.559.10">
    <property type="entry name" value="Chloramphenicol acetyltransferase-like domain"/>
    <property type="match status" value="2"/>
</dbReference>
<dbReference type="GO" id="GO:0016874">
    <property type="term" value="F:ligase activity"/>
    <property type="evidence" value="ECO:0007669"/>
    <property type="project" value="UniProtKB-KW"/>
</dbReference>
<evidence type="ECO:0000259" key="10">
    <source>
        <dbReference type="PROSITE" id="PS50075"/>
    </source>
</evidence>
<protein>
    <recommendedName>
        <fullName evidence="4">Phenyloxazoline synthase MbtB</fullName>
    </recommendedName>
    <alternativeName>
        <fullName evidence="8">Mycobactin synthetase protein B</fullName>
    </alternativeName>
</protein>
<evidence type="ECO:0000256" key="6">
    <source>
        <dbReference type="ARBA" id="ARBA00022553"/>
    </source>
</evidence>
<evidence type="ECO:0000256" key="2">
    <source>
        <dbReference type="ARBA" id="ARBA00005102"/>
    </source>
</evidence>
<dbReference type="Gene3D" id="3.30.559.30">
    <property type="entry name" value="Nonribosomal peptide synthetase, condensation domain"/>
    <property type="match status" value="2"/>
</dbReference>
<dbReference type="InterPro" id="IPR020845">
    <property type="entry name" value="AMP-binding_CS"/>
</dbReference>
<keyword evidence="6" id="KW-0597">Phosphoprotein</keyword>
<evidence type="ECO:0000256" key="7">
    <source>
        <dbReference type="ARBA" id="ARBA00022598"/>
    </source>
</evidence>
<dbReference type="InterPro" id="IPR025110">
    <property type="entry name" value="AMP-bd_C"/>
</dbReference>
<dbReference type="InterPro" id="IPR010071">
    <property type="entry name" value="AA_adenyl_dom"/>
</dbReference>
<feature type="region of interest" description="Disordered" evidence="9">
    <location>
        <begin position="77"/>
        <end position="96"/>
    </location>
</feature>
<gene>
    <name evidence="11" type="ORF">HDA36_006337</name>
</gene>
<dbReference type="GO" id="GO:0008610">
    <property type="term" value="P:lipid biosynthetic process"/>
    <property type="evidence" value="ECO:0007669"/>
    <property type="project" value="UniProtKB-ARBA"/>
</dbReference>
<feature type="domain" description="Carrier" evidence="10">
    <location>
        <begin position="3"/>
        <end position="77"/>
    </location>
</feature>
<evidence type="ECO:0000256" key="3">
    <source>
        <dbReference type="ARBA" id="ARBA00007380"/>
    </source>
</evidence>
<dbReference type="InterPro" id="IPR042099">
    <property type="entry name" value="ANL_N_sf"/>
</dbReference>
<feature type="region of interest" description="Disordered" evidence="9">
    <location>
        <begin position="1133"/>
        <end position="1157"/>
    </location>
</feature>
<dbReference type="FunFam" id="3.30.559.10:FF:000023">
    <property type="entry name" value="Non-ribosomal peptide synthetase"/>
    <property type="match status" value="2"/>
</dbReference>
<keyword evidence="12" id="KW-1185">Reference proteome</keyword>
<dbReference type="InterPro" id="IPR006162">
    <property type="entry name" value="Ppantetheine_attach_site"/>
</dbReference>
<feature type="region of interest" description="Disordered" evidence="9">
    <location>
        <begin position="158"/>
        <end position="179"/>
    </location>
</feature>
<dbReference type="Pfam" id="PF13193">
    <property type="entry name" value="AMP-binding_C"/>
    <property type="match status" value="2"/>
</dbReference>
<proteinExistence type="inferred from homology"/>
<evidence type="ECO:0000256" key="1">
    <source>
        <dbReference type="ARBA" id="ARBA00001957"/>
    </source>
</evidence>
<dbReference type="Gene3D" id="3.30.300.30">
    <property type="match status" value="2"/>
</dbReference>
<dbReference type="SUPFAM" id="SSF56801">
    <property type="entry name" value="Acetyl-CoA synthetase-like"/>
    <property type="match status" value="2"/>
</dbReference>
<dbReference type="PROSITE" id="PS50075">
    <property type="entry name" value="CARRIER"/>
    <property type="match status" value="3"/>
</dbReference>
<dbReference type="RefSeq" id="WP_312893945.1">
    <property type="nucleotide sequence ID" value="NZ_BAAAJD010000012.1"/>
</dbReference>
<dbReference type="EMBL" id="JACHDB010000002">
    <property type="protein sequence ID" value="MBB5436189.1"/>
    <property type="molecule type" value="Genomic_DNA"/>
</dbReference>
<dbReference type="PANTHER" id="PTHR45527">
    <property type="entry name" value="NONRIBOSOMAL PEPTIDE SYNTHETASE"/>
    <property type="match status" value="1"/>
</dbReference>
<dbReference type="CDD" id="cd19535">
    <property type="entry name" value="Cyc_NRPS"/>
    <property type="match status" value="2"/>
</dbReference>
<dbReference type="FunFam" id="3.30.559.30:FF:000006">
    <property type="entry name" value="Yersiniabactin polyketide/non-ribosomal peptide synthetase"/>
    <property type="match status" value="2"/>
</dbReference>
<dbReference type="SMART" id="SM00823">
    <property type="entry name" value="PKS_PP"/>
    <property type="match status" value="2"/>
</dbReference>
<comment type="similarity">
    <text evidence="3">Belongs to the ATP-dependent AMP-binding enzyme family. MbtB subfamily.</text>
</comment>
<sequence>MSDHAGAGIEAVRGRVEEVLGTGGFADTDDLFEHGLDSLGLIRLLGAWRESGHDVTFEELAADPTPAAWSALLAERGSGPRTGERAQAPPAEQGHPFPMAAMQHAYWIGRRDDQPLGGVAAHFYTEFDGHRVDPGRLAAALRSVVRRHPMLRARFDDDGRQRVQPPGDGPAPTVHDLTGLPAPEAERELDRIREQSTHRRMDVASGQVLDVALSLLPDGATRLHVDLDMIAADALSLRVLMDDLRAAYQGEELPEPDYDFARYLADRARLDPGPRERARSWWQGRLDEIPPAPELPTVPGAELPPAPGSALTRSTRLHHRLSPERTRLLERRARAAGVTPAAALAAAFAEVLGMWSAAPRFSLNLPLFDRAPLHPDVDRLIGDFSGSVLLGVDTSARTPFAERARTVQGDLHRAVDHGGYGGVEVLRDLARRNGGAPVLAPVVYTSAIGLGPLFTGAVQECFGRPVHIISQGPQVLLDAQVTELDGGLLLNWDLREHAFEPGTMTAAFDRYRRLVDELVDDPQAWDRPVAPDAPPERNRARAAHAPAGLAPPPPRTLHGRFFEHARTAPAATALIAPDGTETGYGALADRALRVAGAVAAAAAPGETVAVHLPKGADQVAAVLGVLAAGCAYLPVGRDHPPARRRRVLAAGEPALLISDDPAAAELTEAPVLDPALLRTAPPGRPRRVPPDALAYVLFTSGSTGAPKGVEIEHRAAAHTVDVLNAVLGTGPDDRTLALADLDFDMSVFDLFAPLSAGGAAVLTTPDGRRDAAGWARAADAASATLLNCVPALLDMVLAATEAGMAPMPPLRAVLLGGDRIDPGLRDRLRAQAPDCRFLALGGMTEAAVHSTLLEVDRADPAWTCVPWGRPLPGVRCRVVDAQERDRPDLVPGELWVGGAGLARGHRGAPEAADRFVTREGRRWYRTGDLARYTPDGTLEFLGRADHQVKIGGHRIEPGEVEAALAAHPGVARAVAAVLTDPAPRLAAVVEPRAAGPADALARAAAERARTLLPPAMLPDPVLAVAAVPLTANGKPDRAAVARLLRDRTADRPRPAEPPRGEAEELVARVWAGLLGTAEPARTDSFFALGGDSLLATRAVAELRRLGRPAAGVSDLFAHPVLADYAARLPAADGADAAAPPEEQRIEHDPHRRYDPFPPTDVQRAYLTGRSPDFALGGVGTHHYTEFDGPHLDVPRLERALDRLVARHDMLRAVFDPDGRQRVLPQAPPVRVPVVRAVPGRGRAALRELRDTLSHRVSDPGRWPLFELRAVRYTDEGGAERVRLAVSLDYLVLDALSIMTFYTELDRLYRDPDAALEPVEITFRDYLTRLRPDPHRRDRDREHWRRRLAELPPAPALPLAADPAQTTAPRFTRRADRLAPREWAALTDLARTAGITPSALLLACYGEVLTRWTGQTALSITLTLFNRRDLHPHIDRVLGDFTSLSLASYRRAPGQDPRDAARELHRRLGDDLDHREVSAEWMLRELARDTGTAQPGVPVVFTSSLGVGGEVSMDLSPEFPRRIWGLSQSPQVYLDNQVMESRGGLDVSWDAVEELFRPGVLDAMFTGYLGLLRALARDGADGWPRACADLLPPDQRTARAAANATAGPRPGGLLHDAFFAGAAERADTPAVLTARGALTHGELADRALRIASGLIERGVRPGDAVGICLPKGPDQVCAVLGALAAGAVYVPVGADQPALRRERIHRTAGTVLAIGDGTGAARAADLAGLLRAPRLGAPVPRDPAEAAYTVFTSGSSGDPKGVEVSHAAALNTVADVNDRYRIGPGDRVLALSALDFDLSVYDLFGLLGAGGAVVLPDEDERRDAERWRALCAQHGVTVWNTVPALLDMLLLASRETGLPPDLRLALVSGDWVGTDLAPRLREAGGGRTHLVALGGATEAAIWSNAFEGGHTPDGWPSVPYGAPLRNQRYRVVGPHGADCPDWVPGELWIGGAGVALGYRGDPDRTAERFVTEGGQRWYRTGDLGRYRPGAVLEFLGRTDRQVKVGGHRLELGEVEAALEDHPRVRRAAAVALGDRDSRRLAAFAETEGEAPEPGELAAHLAARLPAHAVPAVLRTVERMPLTANGKVDTAALAERAAAEAATGHAPPADEVERRIADIWAELLGAPVTDRDANFFALGGTSLLAIRMITLLRTDLGEDPPTRAFLAAPTLTALADLVRAARAQDVQTGAI</sequence>
<dbReference type="Pfam" id="PF00550">
    <property type="entry name" value="PP-binding"/>
    <property type="match status" value="3"/>
</dbReference>
<dbReference type="SUPFAM" id="SSF47336">
    <property type="entry name" value="ACP-like"/>
    <property type="match status" value="3"/>
</dbReference>
<dbReference type="InterPro" id="IPR000873">
    <property type="entry name" value="AMP-dep_synth/lig_dom"/>
</dbReference>
<evidence type="ECO:0000256" key="8">
    <source>
        <dbReference type="ARBA" id="ARBA00033440"/>
    </source>
</evidence>
<dbReference type="InterPro" id="IPR023213">
    <property type="entry name" value="CAT-like_dom_sf"/>
</dbReference>
<dbReference type="InterPro" id="IPR001242">
    <property type="entry name" value="Condensation_dom"/>
</dbReference>
<feature type="domain" description="Carrier" evidence="10">
    <location>
        <begin position="1057"/>
        <end position="1132"/>
    </location>
</feature>
<organism evidence="11 12">
    <name type="scientific">Nocardiopsis composta</name>
    <dbReference type="NCBI Taxonomy" id="157465"/>
    <lineage>
        <taxon>Bacteria</taxon>
        <taxon>Bacillati</taxon>
        <taxon>Actinomycetota</taxon>
        <taxon>Actinomycetes</taxon>
        <taxon>Streptosporangiales</taxon>
        <taxon>Nocardiopsidaceae</taxon>
        <taxon>Nocardiopsis</taxon>
    </lineage>
</organism>
<keyword evidence="5" id="KW-0596">Phosphopantetheine</keyword>
<evidence type="ECO:0000256" key="5">
    <source>
        <dbReference type="ARBA" id="ARBA00022450"/>
    </source>
</evidence>
<dbReference type="Gene3D" id="1.10.1200.10">
    <property type="entry name" value="ACP-like"/>
    <property type="match status" value="3"/>
</dbReference>
<evidence type="ECO:0000256" key="9">
    <source>
        <dbReference type="SAM" id="MobiDB-lite"/>
    </source>
</evidence>
<name>A0A7W8QTE4_9ACTN</name>
<dbReference type="PROSITE" id="PS00455">
    <property type="entry name" value="AMP_BINDING"/>
    <property type="match status" value="1"/>
</dbReference>
<dbReference type="GO" id="GO:0044550">
    <property type="term" value="P:secondary metabolite biosynthetic process"/>
    <property type="evidence" value="ECO:0007669"/>
    <property type="project" value="TreeGrafter"/>
</dbReference>
<dbReference type="InterPro" id="IPR057737">
    <property type="entry name" value="Condensation_MtbB-like"/>
</dbReference>
<dbReference type="Proteomes" id="UP000572635">
    <property type="component" value="Unassembled WGS sequence"/>
</dbReference>
<dbReference type="GO" id="GO:0005737">
    <property type="term" value="C:cytoplasm"/>
    <property type="evidence" value="ECO:0007669"/>
    <property type="project" value="TreeGrafter"/>
</dbReference>
<feature type="compositionally biased region" description="Basic and acidic residues" evidence="9">
    <location>
        <begin position="1141"/>
        <end position="1154"/>
    </location>
</feature>